<dbReference type="Pfam" id="PF07592">
    <property type="entry name" value="DDE_Tnp_ISAZ013"/>
    <property type="match status" value="1"/>
</dbReference>
<dbReference type="EMBL" id="AUZX01010133">
    <property type="protein sequence ID" value="EQD49100.1"/>
    <property type="molecule type" value="Genomic_DNA"/>
</dbReference>
<sequence>MDNQEIKTRYEALDPFLNERMRRLVVGAEATALGYGGVSIVSRMTGLSREVIAQGAKELQETPPLPPEQGRIRKPGGGRKATVSKDPTLRSDLEALIEPATRGDPESALRWTSKSTRKLAAELGRMGHETSHRMVAELLSDLGYSLQANRKTLEEGSHPDRNEQFEHVYRKVKEFQRGDQPVISVDTKKKELVGPFKNGGQEWHPKGTPEEVKSHDFKDPE</sequence>
<feature type="region of interest" description="Disordered" evidence="1">
    <location>
        <begin position="180"/>
        <end position="221"/>
    </location>
</feature>
<dbReference type="NCBIfam" id="NF033519">
    <property type="entry name" value="transpos_ISAzo13"/>
    <property type="match status" value="1"/>
</dbReference>
<organism evidence="2">
    <name type="scientific">mine drainage metagenome</name>
    <dbReference type="NCBI Taxonomy" id="410659"/>
    <lineage>
        <taxon>unclassified sequences</taxon>
        <taxon>metagenomes</taxon>
        <taxon>ecological metagenomes</taxon>
    </lineage>
</organism>
<protein>
    <submittedName>
        <fullName evidence="2">Transposase, Rhodopirellula-type</fullName>
    </submittedName>
</protein>
<evidence type="ECO:0000256" key="1">
    <source>
        <dbReference type="SAM" id="MobiDB-lite"/>
    </source>
</evidence>
<reference evidence="2" key="2">
    <citation type="journal article" date="2014" name="ISME J.">
        <title>Microbial stratification in low pH oxic and suboxic macroscopic growths along an acid mine drainage.</title>
        <authorList>
            <person name="Mendez-Garcia C."/>
            <person name="Mesa V."/>
            <person name="Sprenger R.R."/>
            <person name="Richter M."/>
            <person name="Diez M.S."/>
            <person name="Solano J."/>
            <person name="Bargiela R."/>
            <person name="Golyshina O.V."/>
            <person name="Manteca A."/>
            <person name="Ramos J.L."/>
            <person name="Gallego J.R."/>
            <person name="Llorente I."/>
            <person name="Martins Dos Santos V.A."/>
            <person name="Jensen O.N."/>
            <person name="Pelaez A.I."/>
            <person name="Sanchez J."/>
            <person name="Ferrer M."/>
        </authorList>
    </citation>
    <scope>NUCLEOTIDE SEQUENCE</scope>
</reference>
<reference evidence="2" key="1">
    <citation type="submission" date="2013-08" db="EMBL/GenBank/DDBJ databases">
        <authorList>
            <person name="Mendez C."/>
            <person name="Richter M."/>
            <person name="Ferrer M."/>
            <person name="Sanchez J."/>
        </authorList>
    </citation>
    <scope>NUCLEOTIDE SEQUENCE</scope>
</reference>
<proteinExistence type="predicted"/>
<comment type="caution">
    <text evidence="2">The sequence shown here is derived from an EMBL/GenBank/DDBJ whole genome shotgun (WGS) entry which is preliminary data.</text>
</comment>
<dbReference type="InterPro" id="IPR011518">
    <property type="entry name" value="Transposase_36"/>
</dbReference>
<feature type="non-terminal residue" evidence="2">
    <location>
        <position position="221"/>
    </location>
</feature>
<dbReference type="AlphaFoldDB" id="T1B4K7"/>
<feature type="compositionally biased region" description="Basic and acidic residues" evidence="1">
    <location>
        <begin position="203"/>
        <end position="221"/>
    </location>
</feature>
<accession>T1B4K7</accession>
<feature type="region of interest" description="Disordered" evidence="1">
    <location>
        <begin position="57"/>
        <end position="86"/>
    </location>
</feature>
<evidence type="ECO:0000313" key="2">
    <source>
        <dbReference type="EMBL" id="EQD49100.1"/>
    </source>
</evidence>
<name>T1B4K7_9ZZZZ</name>
<gene>
    <name evidence="2" type="ORF">B1A_13818</name>
</gene>